<feature type="compositionally biased region" description="Low complexity" evidence="1">
    <location>
        <begin position="324"/>
        <end position="336"/>
    </location>
</feature>
<name>A0AAD4MDZ2_9BILA</name>
<feature type="region of interest" description="Disordered" evidence="1">
    <location>
        <begin position="324"/>
        <end position="343"/>
    </location>
</feature>
<reference evidence="2" key="1">
    <citation type="submission" date="2022-01" db="EMBL/GenBank/DDBJ databases">
        <title>Genome Sequence Resource for Two Populations of Ditylenchus destructor, the Migratory Endoparasitic Phytonematode.</title>
        <authorList>
            <person name="Zhang H."/>
            <person name="Lin R."/>
            <person name="Xie B."/>
        </authorList>
    </citation>
    <scope>NUCLEOTIDE SEQUENCE</scope>
    <source>
        <strain evidence="2">BazhouSP</strain>
    </source>
</reference>
<dbReference type="AntiFam" id="ANF00095">
    <property type="entry name" value="Shadow ORF (opposite ABC transporters)"/>
</dbReference>
<keyword evidence="3" id="KW-1185">Reference proteome</keyword>
<protein>
    <submittedName>
        <fullName evidence="2">Uncharacterized protein</fullName>
    </submittedName>
</protein>
<feature type="compositionally biased region" description="Basic residues" evidence="1">
    <location>
        <begin position="67"/>
        <end position="84"/>
    </location>
</feature>
<feature type="region of interest" description="Disordered" evidence="1">
    <location>
        <begin position="45"/>
        <end position="97"/>
    </location>
</feature>
<dbReference type="AntiFam" id="ANF00142">
    <property type="entry name" value="Shadow ORF (opposite yadG)"/>
</dbReference>
<evidence type="ECO:0000313" key="3">
    <source>
        <dbReference type="Proteomes" id="UP001201812"/>
    </source>
</evidence>
<gene>
    <name evidence="2" type="ORF">DdX_22163</name>
</gene>
<dbReference type="AlphaFoldDB" id="A0AAD4MDZ2"/>
<sequence length="343" mass="36716">MCSGCVHRPPGTPLRECPPACGLLLYFAAGSTRYPVHETRCRCAADEPRAPNRSRRWGALRSEIKKRSPKGGGHSRSKAPRRRDRAPNGNAAKTLERSSQPPLAALVALDVAEALAIRAADTEIELLHVLVLAQALRLAVHDDAAVLQDVAIGGVAQRHVGVLLGQKEGDFFLAVEVFDDVEHLVHDLRCQAHGRLVEQHHGRVGHQRTSDGAHLLFAAGGIAGLRVAARLQAREVRVHLLQRLLHRGLAVGARVGAGHQVLLDRQVGEAVAAFHHLDQPALDQLGRESASMRSPRSSMVPLVTAPRSPASRLLTARSVVVLPAPLPPSSATMPPSGTSATRP</sequence>
<evidence type="ECO:0000256" key="1">
    <source>
        <dbReference type="SAM" id="MobiDB-lite"/>
    </source>
</evidence>
<organism evidence="2 3">
    <name type="scientific">Ditylenchus destructor</name>
    <dbReference type="NCBI Taxonomy" id="166010"/>
    <lineage>
        <taxon>Eukaryota</taxon>
        <taxon>Metazoa</taxon>
        <taxon>Ecdysozoa</taxon>
        <taxon>Nematoda</taxon>
        <taxon>Chromadorea</taxon>
        <taxon>Rhabditida</taxon>
        <taxon>Tylenchina</taxon>
        <taxon>Tylenchomorpha</taxon>
        <taxon>Sphaerularioidea</taxon>
        <taxon>Anguinidae</taxon>
        <taxon>Anguininae</taxon>
        <taxon>Ditylenchus</taxon>
    </lineage>
</organism>
<proteinExistence type="predicted"/>
<evidence type="ECO:0000313" key="2">
    <source>
        <dbReference type="EMBL" id="KAI1691008.1"/>
    </source>
</evidence>
<dbReference type="Proteomes" id="UP001201812">
    <property type="component" value="Unassembled WGS sequence"/>
</dbReference>
<dbReference type="EMBL" id="JAKKPZ010001023">
    <property type="protein sequence ID" value="KAI1691008.1"/>
    <property type="molecule type" value="Genomic_DNA"/>
</dbReference>
<accession>A0AAD4MDZ2</accession>
<comment type="caution">
    <text evidence="2">The sequence shown here is derived from an EMBL/GenBank/DDBJ whole genome shotgun (WGS) entry which is preliminary data.</text>
</comment>